<dbReference type="PANTHER" id="PTHR33594:SF1">
    <property type="entry name" value="HD_PDEASE DOMAIN-CONTAINING PROTEIN"/>
    <property type="match status" value="1"/>
</dbReference>
<accession>A0A5C1EA53</accession>
<dbReference type="SUPFAM" id="SSF109604">
    <property type="entry name" value="HD-domain/PDEase-like"/>
    <property type="match status" value="1"/>
</dbReference>
<gene>
    <name evidence="2" type="ORF">OTERR_20890</name>
</gene>
<evidence type="ECO:0000259" key="1">
    <source>
        <dbReference type="SMART" id="SM00471"/>
    </source>
</evidence>
<organism evidence="2 3">
    <name type="scientific">Oryzomicrobium terrae</name>
    <dbReference type="NCBI Taxonomy" id="1735038"/>
    <lineage>
        <taxon>Bacteria</taxon>
        <taxon>Pseudomonadati</taxon>
        <taxon>Pseudomonadota</taxon>
        <taxon>Betaproteobacteria</taxon>
        <taxon>Rhodocyclales</taxon>
        <taxon>Rhodocyclaceae</taxon>
        <taxon>Oryzomicrobium</taxon>
    </lineage>
</organism>
<dbReference type="InterPro" id="IPR006674">
    <property type="entry name" value="HD_domain"/>
</dbReference>
<dbReference type="EMBL" id="CP022579">
    <property type="protein sequence ID" value="QEL65565.1"/>
    <property type="molecule type" value="Genomic_DNA"/>
</dbReference>
<evidence type="ECO:0000313" key="3">
    <source>
        <dbReference type="Proteomes" id="UP000323671"/>
    </source>
</evidence>
<dbReference type="RefSeq" id="WP_082396613.1">
    <property type="nucleotide sequence ID" value="NZ_CP022579.1"/>
</dbReference>
<proteinExistence type="predicted"/>
<dbReference type="KEGG" id="otr:OTERR_20890"/>
<name>A0A5C1EA53_9RHOO</name>
<feature type="domain" description="HD/PDEase" evidence="1">
    <location>
        <begin position="43"/>
        <end position="160"/>
    </location>
</feature>
<dbReference type="Proteomes" id="UP000323671">
    <property type="component" value="Chromosome"/>
</dbReference>
<sequence length="242" mass="25421">MTISNPAAVPATAADSLDPFDPATLAAWEARCAAFARSCAPADAAHDDEHLRRVVTNARRLATEEGARLEVVLPAAWLHDCVAVAKDSPDRPRASRLAAEKAVAWLAQAGYPAGWLPAIGQAIAAHSFSAGIPPESIEARVVQDADRLDALGAVGIARCLVVGGQLGRPLYCPAEPLPLPGGRPVDDLAYTLDHFPAKLFTLAATMQTAAGRAEAERRTAFMRGWVEQLLAEIPPAQTPSAA</sequence>
<reference evidence="2 3" key="1">
    <citation type="submission" date="2017-07" db="EMBL/GenBank/DDBJ databases">
        <title>Complete genome sequence of Oryzomicrobium terrae TPP412.</title>
        <authorList>
            <person name="Chiu L.-W."/>
            <person name="Lo K.-J."/>
            <person name="Tsai Y.-M."/>
            <person name="Lin S.-S."/>
            <person name="Kuo C.-H."/>
            <person name="Liu C.-T."/>
        </authorList>
    </citation>
    <scope>NUCLEOTIDE SEQUENCE [LARGE SCALE GENOMIC DNA]</scope>
    <source>
        <strain evidence="2 3">TPP412</strain>
    </source>
</reference>
<dbReference type="PANTHER" id="PTHR33594">
    <property type="entry name" value="SUPERFAMILY HYDROLASE, PUTATIVE (AFU_ORTHOLOGUE AFUA_1G03035)-RELATED"/>
    <property type="match status" value="1"/>
</dbReference>
<dbReference type="AlphaFoldDB" id="A0A5C1EA53"/>
<evidence type="ECO:0000313" key="2">
    <source>
        <dbReference type="EMBL" id="QEL65565.1"/>
    </source>
</evidence>
<dbReference type="Gene3D" id="1.10.3210.50">
    <property type="match status" value="1"/>
</dbReference>
<dbReference type="CDD" id="cd00077">
    <property type="entry name" value="HDc"/>
    <property type="match status" value="1"/>
</dbReference>
<dbReference type="Pfam" id="PF01966">
    <property type="entry name" value="HD"/>
    <property type="match status" value="1"/>
</dbReference>
<dbReference type="SMART" id="SM00471">
    <property type="entry name" value="HDc"/>
    <property type="match status" value="1"/>
</dbReference>
<protein>
    <recommendedName>
        <fullName evidence="1">HD/PDEase domain-containing protein</fullName>
    </recommendedName>
</protein>
<keyword evidence="3" id="KW-1185">Reference proteome</keyword>
<dbReference type="InterPro" id="IPR003607">
    <property type="entry name" value="HD/PDEase_dom"/>
</dbReference>